<feature type="region of interest" description="Disordered" evidence="1">
    <location>
        <begin position="144"/>
        <end position="208"/>
    </location>
</feature>
<protein>
    <submittedName>
        <fullName evidence="2">Uncharacterized protein</fullName>
    </submittedName>
</protein>
<dbReference type="AlphaFoldDB" id="G0WHU0"/>
<dbReference type="Proteomes" id="UP000000689">
    <property type="component" value="Chromosome 11"/>
</dbReference>
<feature type="compositionally biased region" description="Basic residues" evidence="1">
    <location>
        <begin position="190"/>
        <end position="208"/>
    </location>
</feature>
<evidence type="ECO:0000313" key="2">
    <source>
        <dbReference type="EMBL" id="CCD27351.1"/>
    </source>
</evidence>
<evidence type="ECO:0000256" key="1">
    <source>
        <dbReference type="SAM" id="MobiDB-lite"/>
    </source>
</evidence>
<dbReference type="GeneID" id="11498021"/>
<feature type="region of interest" description="Disordered" evidence="1">
    <location>
        <begin position="27"/>
        <end position="81"/>
    </location>
</feature>
<reference evidence="2 3" key="1">
    <citation type="journal article" date="2011" name="Proc. Natl. Acad. Sci. U.S.A.">
        <title>Evolutionary erosion of yeast sex chromosomes by mating-type switching accidents.</title>
        <authorList>
            <person name="Gordon J.L."/>
            <person name="Armisen D."/>
            <person name="Proux-Wera E."/>
            <person name="Oheigeartaigh S.S."/>
            <person name="Byrne K.P."/>
            <person name="Wolfe K.H."/>
        </authorList>
    </citation>
    <scope>NUCLEOTIDE SEQUENCE [LARGE SCALE GENOMIC DNA]</scope>
    <source>
        <strain evidence="3">ATCC 10597 / BCRC 20456 / CBS 421 / NBRC 0211 / NRRL Y-12639</strain>
    </source>
</reference>
<evidence type="ECO:0000313" key="3">
    <source>
        <dbReference type="Proteomes" id="UP000000689"/>
    </source>
</evidence>
<dbReference type="KEGG" id="ndi:NDAI_0K01600"/>
<feature type="compositionally biased region" description="Low complexity" evidence="1">
    <location>
        <begin position="68"/>
        <end position="81"/>
    </location>
</feature>
<dbReference type="STRING" id="1071378.G0WHU0"/>
<name>G0WHU0_NAUDC</name>
<dbReference type="EMBL" id="HE580277">
    <property type="protein sequence ID" value="CCD27351.1"/>
    <property type="molecule type" value="Genomic_DNA"/>
</dbReference>
<feature type="compositionally biased region" description="Low complexity" evidence="1">
    <location>
        <begin position="32"/>
        <end position="53"/>
    </location>
</feature>
<dbReference type="HOGENOM" id="CLU_132767_0_0_1"/>
<dbReference type="OMA" id="FRDNSEW"/>
<accession>G0WHU0</accession>
<proteinExistence type="predicted"/>
<organism evidence="2 3">
    <name type="scientific">Naumovozyma dairenensis (strain ATCC 10597 / BCRC 20456 / CBS 421 / NBRC 0211 / NRRL Y-12639)</name>
    <name type="common">Saccharomyces dairenensis</name>
    <dbReference type="NCBI Taxonomy" id="1071378"/>
    <lineage>
        <taxon>Eukaryota</taxon>
        <taxon>Fungi</taxon>
        <taxon>Dikarya</taxon>
        <taxon>Ascomycota</taxon>
        <taxon>Saccharomycotina</taxon>
        <taxon>Saccharomycetes</taxon>
        <taxon>Saccharomycetales</taxon>
        <taxon>Saccharomycetaceae</taxon>
        <taxon>Naumovozyma</taxon>
    </lineage>
</organism>
<dbReference type="eggNOG" id="ENOG502SFA3">
    <property type="taxonomic scope" value="Eukaryota"/>
</dbReference>
<keyword evidence="3" id="KW-1185">Reference proteome</keyword>
<sequence length="208" mass="23821">MSSSKQVSGSLSSRVMNMKFMKFSKNDSDTTDSLLNDRSISNNSSNDSNITINGNFRDNSEWSLDRQTTSSSSSTTNTTAAIPNKTKKTIIIKKRKRFLPNIVQDVGVTTLQREMNYHNNTKGNAPILGRLNFGIKREEQQKLYTKVSDGEEETVSKKRKQNNNDEEEEEEEDDDDDYELDTMFKESIKHKMSNKKSGKNNKTKKQKR</sequence>
<feature type="compositionally biased region" description="Acidic residues" evidence="1">
    <location>
        <begin position="164"/>
        <end position="180"/>
    </location>
</feature>
<dbReference type="Pfam" id="PF10175">
    <property type="entry name" value="MPP6"/>
    <property type="match status" value="1"/>
</dbReference>
<gene>
    <name evidence="2" type="primary">NDAI0K01600</name>
    <name evidence="2" type="ordered locus">NDAI_0K01600</name>
</gene>
<dbReference type="RefSeq" id="XP_003672594.1">
    <property type="nucleotide sequence ID" value="XM_003672546.1"/>
</dbReference>